<feature type="site" description="Deprotonates C-terminal active site Cys" evidence="9">
    <location>
        <position position="25"/>
    </location>
</feature>
<dbReference type="SUPFAM" id="SSF52833">
    <property type="entry name" value="Thioredoxin-like"/>
    <property type="match status" value="1"/>
</dbReference>
<dbReference type="PROSITE" id="PS51352">
    <property type="entry name" value="THIOREDOXIN_2"/>
    <property type="match status" value="1"/>
</dbReference>
<proteinExistence type="inferred from homology"/>
<dbReference type="EMBL" id="VUNA01000011">
    <property type="protein sequence ID" value="MST70995.1"/>
    <property type="molecule type" value="Genomic_DNA"/>
</dbReference>
<gene>
    <name evidence="12" type="primary">trxA</name>
    <name evidence="12" type="ORF">FYJ65_06565</name>
</gene>
<feature type="active site" description="Nucleophile" evidence="9">
    <location>
        <position position="31"/>
    </location>
</feature>
<feature type="active site" description="Nucleophile" evidence="9">
    <location>
        <position position="34"/>
    </location>
</feature>
<evidence type="ECO:0000256" key="6">
    <source>
        <dbReference type="ARBA" id="ARBA00023284"/>
    </source>
</evidence>
<dbReference type="InterPro" id="IPR036249">
    <property type="entry name" value="Thioredoxin-like_sf"/>
</dbReference>
<dbReference type="NCBIfam" id="TIGR01068">
    <property type="entry name" value="thioredoxin"/>
    <property type="match status" value="1"/>
</dbReference>
<dbReference type="Pfam" id="PF00085">
    <property type="entry name" value="Thioredoxin"/>
    <property type="match status" value="1"/>
</dbReference>
<dbReference type="CDD" id="cd02947">
    <property type="entry name" value="TRX_family"/>
    <property type="match status" value="1"/>
</dbReference>
<dbReference type="GO" id="GO:0005737">
    <property type="term" value="C:cytoplasm"/>
    <property type="evidence" value="ECO:0007669"/>
    <property type="project" value="TreeGrafter"/>
</dbReference>
<evidence type="ECO:0000256" key="8">
    <source>
        <dbReference type="PIRNR" id="PIRNR000077"/>
    </source>
</evidence>
<comment type="caution">
    <text evidence="12">The sequence shown here is derived from an EMBL/GenBank/DDBJ whole genome shotgun (WGS) entry which is preliminary data.</text>
</comment>
<evidence type="ECO:0000313" key="12">
    <source>
        <dbReference type="EMBL" id="MST70995.1"/>
    </source>
</evidence>
<dbReference type="InterPro" id="IPR013766">
    <property type="entry name" value="Thioredoxin_domain"/>
</dbReference>
<keyword evidence="5 10" id="KW-1015">Disulfide bond</keyword>
<feature type="site" description="Contributes to redox potential value" evidence="9">
    <location>
        <position position="33"/>
    </location>
</feature>
<dbReference type="FunFam" id="3.40.30.10:FF:000001">
    <property type="entry name" value="Thioredoxin"/>
    <property type="match status" value="1"/>
</dbReference>
<feature type="domain" description="Thioredoxin" evidence="11">
    <location>
        <begin position="1"/>
        <end position="102"/>
    </location>
</feature>
<feature type="site" description="Contributes to redox potential value" evidence="9">
    <location>
        <position position="32"/>
    </location>
</feature>
<dbReference type="Gene3D" id="3.40.30.10">
    <property type="entry name" value="Glutaredoxin"/>
    <property type="match status" value="1"/>
</dbReference>
<evidence type="ECO:0000256" key="3">
    <source>
        <dbReference type="ARBA" id="ARBA00022448"/>
    </source>
</evidence>
<name>A0A6N7XLQ8_9FIRM</name>
<dbReference type="RefSeq" id="WP_154554555.1">
    <property type="nucleotide sequence ID" value="NZ_JAQXUZ010000010.1"/>
</dbReference>
<keyword evidence="4" id="KW-0249">Electron transport</keyword>
<keyword evidence="6 10" id="KW-0676">Redox-active center</keyword>
<accession>A0A6N7XLQ8</accession>
<evidence type="ECO:0000313" key="13">
    <source>
        <dbReference type="Proteomes" id="UP000469424"/>
    </source>
</evidence>
<dbReference type="PRINTS" id="PR00421">
    <property type="entry name" value="THIOREDOXIN"/>
</dbReference>
<sequence length="102" mass="11521">MAILNLTKENFAQEVLQSDKTVLVDFYADWCGPCKMQGPVLEELANDRDDVKVCKLNIDEQRDLAIEYGVMSIPTLMIVKGGEVTYKEVGLTQRRELDKILG</sequence>
<dbReference type="PANTHER" id="PTHR45663:SF11">
    <property type="entry name" value="GEO12009P1"/>
    <property type="match status" value="1"/>
</dbReference>
<evidence type="ECO:0000256" key="7">
    <source>
        <dbReference type="NCBIfam" id="TIGR01068"/>
    </source>
</evidence>
<reference evidence="12 13" key="1">
    <citation type="submission" date="2019-08" db="EMBL/GenBank/DDBJ databases">
        <title>In-depth cultivation of the pig gut microbiome towards novel bacterial diversity and tailored functional studies.</title>
        <authorList>
            <person name="Wylensek D."/>
            <person name="Hitch T.C.A."/>
            <person name="Clavel T."/>
        </authorList>
    </citation>
    <scope>NUCLEOTIDE SEQUENCE [LARGE SCALE GENOMIC DNA]</scope>
    <source>
        <strain evidence="12 13">WCA-MUC-591-APC-4B</strain>
    </source>
</reference>
<dbReference type="InterPro" id="IPR017937">
    <property type="entry name" value="Thioredoxin_CS"/>
</dbReference>
<evidence type="ECO:0000256" key="10">
    <source>
        <dbReference type="PIRSR" id="PIRSR000077-4"/>
    </source>
</evidence>
<dbReference type="AlphaFoldDB" id="A0A6N7XLQ8"/>
<evidence type="ECO:0000256" key="2">
    <source>
        <dbReference type="ARBA" id="ARBA00020570"/>
    </source>
</evidence>
<keyword evidence="3" id="KW-0813">Transport</keyword>
<protein>
    <recommendedName>
        <fullName evidence="2 7">Thioredoxin</fullName>
    </recommendedName>
</protein>
<organism evidence="12 13">
    <name type="scientific">Mogibacterium kristiansenii</name>
    <dbReference type="NCBI Taxonomy" id="2606708"/>
    <lineage>
        <taxon>Bacteria</taxon>
        <taxon>Bacillati</taxon>
        <taxon>Bacillota</taxon>
        <taxon>Clostridia</taxon>
        <taxon>Peptostreptococcales</taxon>
        <taxon>Anaerovoracaceae</taxon>
        <taxon>Mogibacterium</taxon>
    </lineage>
</organism>
<evidence type="ECO:0000256" key="1">
    <source>
        <dbReference type="ARBA" id="ARBA00008987"/>
    </source>
</evidence>
<dbReference type="PANTHER" id="PTHR45663">
    <property type="entry name" value="GEO12009P1"/>
    <property type="match status" value="1"/>
</dbReference>
<dbReference type="PROSITE" id="PS00194">
    <property type="entry name" value="THIOREDOXIN_1"/>
    <property type="match status" value="1"/>
</dbReference>
<evidence type="ECO:0000259" key="11">
    <source>
        <dbReference type="PROSITE" id="PS51352"/>
    </source>
</evidence>
<dbReference type="PIRSF" id="PIRSF000077">
    <property type="entry name" value="Thioredoxin"/>
    <property type="match status" value="1"/>
</dbReference>
<keyword evidence="13" id="KW-1185">Reference proteome</keyword>
<dbReference type="Proteomes" id="UP000469424">
    <property type="component" value="Unassembled WGS sequence"/>
</dbReference>
<evidence type="ECO:0000256" key="5">
    <source>
        <dbReference type="ARBA" id="ARBA00023157"/>
    </source>
</evidence>
<evidence type="ECO:0000256" key="4">
    <source>
        <dbReference type="ARBA" id="ARBA00022982"/>
    </source>
</evidence>
<feature type="disulfide bond" description="Redox-active" evidence="10">
    <location>
        <begin position="31"/>
        <end position="34"/>
    </location>
</feature>
<dbReference type="GO" id="GO:0015035">
    <property type="term" value="F:protein-disulfide reductase activity"/>
    <property type="evidence" value="ECO:0007669"/>
    <property type="project" value="UniProtKB-UniRule"/>
</dbReference>
<comment type="similarity">
    <text evidence="1 8">Belongs to the thioredoxin family.</text>
</comment>
<dbReference type="InterPro" id="IPR005746">
    <property type="entry name" value="Thioredoxin"/>
</dbReference>
<evidence type="ECO:0000256" key="9">
    <source>
        <dbReference type="PIRSR" id="PIRSR000077-1"/>
    </source>
</evidence>